<reference evidence="2 3" key="1">
    <citation type="submission" date="2019-03" db="EMBL/GenBank/DDBJ databases">
        <title>Rhodosporidium diobovatum UCD-FST 08-225 genome sequencing, assembly, and annotation.</title>
        <authorList>
            <person name="Fakankun I.U."/>
            <person name="Fristensky B."/>
            <person name="Levin D.B."/>
        </authorList>
    </citation>
    <scope>NUCLEOTIDE SEQUENCE [LARGE SCALE GENOMIC DNA]</scope>
    <source>
        <strain evidence="2 3">UCD-FST 08-225</strain>
    </source>
</reference>
<evidence type="ECO:0000313" key="3">
    <source>
        <dbReference type="Proteomes" id="UP000311382"/>
    </source>
</evidence>
<feature type="region of interest" description="Disordered" evidence="1">
    <location>
        <begin position="15"/>
        <end position="45"/>
    </location>
</feature>
<dbReference type="AlphaFoldDB" id="A0A5C5FYN7"/>
<evidence type="ECO:0000313" key="2">
    <source>
        <dbReference type="EMBL" id="TNY21302.1"/>
    </source>
</evidence>
<evidence type="ECO:0000256" key="1">
    <source>
        <dbReference type="SAM" id="MobiDB-lite"/>
    </source>
</evidence>
<dbReference type="Proteomes" id="UP000311382">
    <property type="component" value="Unassembled WGS sequence"/>
</dbReference>
<name>A0A5C5FYN7_9BASI</name>
<organism evidence="2 3">
    <name type="scientific">Rhodotorula diobovata</name>
    <dbReference type="NCBI Taxonomy" id="5288"/>
    <lineage>
        <taxon>Eukaryota</taxon>
        <taxon>Fungi</taxon>
        <taxon>Dikarya</taxon>
        <taxon>Basidiomycota</taxon>
        <taxon>Pucciniomycotina</taxon>
        <taxon>Microbotryomycetes</taxon>
        <taxon>Sporidiobolales</taxon>
        <taxon>Sporidiobolaceae</taxon>
        <taxon>Rhodotorula</taxon>
    </lineage>
</organism>
<keyword evidence="3" id="KW-1185">Reference proteome</keyword>
<accession>A0A5C5FYN7</accession>
<gene>
    <name evidence="2" type="ORF">DMC30DRAFT_205095</name>
</gene>
<proteinExistence type="predicted"/>
<dbReference type="EMBL" id="SOZI01000046">
    <property type="protein sequence ID" value="TNY21302.1"/>
    <property type="molecule type" value="Genomic_DNA"/>
</dbReference>
<comment type="caution">
    <text evidence="2">The sequence shown here is derived from an EMBL/GenBank/DDBJ whole genome shotgun (WGS) entry which is preliminary data.</text>
</comment>
<feature type="region of interest" description="Disordered" evidence="1">
    <location>
        <begin position="102"/>
        <end position="143"/>
    </location>
</feature>
<sequence length="236" mass="26220">MVLVQVGEHTIEPELAAKRRTDSTSTRGGAVTRPPRPPTSTSQGLRGFVSGLQCTPCQRRHTLLLVASFKRAVPLVHASLAACWESLRRPALWPSVSLHARAANHRPRPPPDSQSSTDSSTRCEHEQPRIASPPGAHAAHRRPPLRATARPACRTRCCRICDMCAICRPLGSAPNRGRRPHSHRARHQRRTTLRHALSRRHRARATFPRPGVSERARLSPAAARVQILCRPRPAFY</sequence>
<protein>
    <submittedName>
        <fullName evidence="2">Uncharacterized protein</fullName>
    </submittedName>
</protein>